<reference evidence="2" key="1">
    <citation type="submission" date="2017-09" db="EMBL/GenBank/DDBJ databases">
        <authorList>
            <person name="Varghese N."/>
            <person name="Submissions S."/>
        </authorList>
    </citation>
    <scope>NUCLEOTIDE SEQUENCE [LARGE SCALE GENOMIC DNA]</scope>
    <source>
        <strain evidence="2">DSM 15103</strain>
    </source>
</reference>
<name>A0A285N116_9AQUI</name>
<proteinExistence type="predicted"/>
<dbReference type="EMBL" id="OBEI01000001">
    <property type="protein sequence ID" value="SNZ03139.1"/>
    <property type="molecule type" value="Genomic_DNA"/>
</dbReference>
<organism evidence="1 2">
    <name type="scientific">Persephonella hydrogeniphila</name>
    <dbReference type="NCBI Taxonomy" id="198703"/>
    <lineage>
        <taxon>Bacteria</taxon>
        <taxon>Pseudomonadati</taxon>
        <taxon>Aquificota</taxon>
        <taxon>Aquificia</taxon>
        <taxon>Aquificales</taxon>
        <taxon>Hydrogenothermaceae</taxon>
        <taxon>Persephonella</taxon>
    </lineage>
</organism>
<accession>A0A285N116</accession>
<keyword evidence="2" id="KW-1185">Reference proteome</keyword>
<dbReference type="RefSeq" id="WP_096999498.1">
    <property type="nucleotide sequence ID" value="NZ_OBEI01000001.1"/>
</dbReference>
<dbReference type="Proteomes" id="UP000219036">
    <property type="component" value="Unassembled WGS sequence"/>
</dbReference>
<protein>
    <submittedName>
        <fullName evidence="1">Uncharacterized protein</fullName>
    </submittedName>
</protein>
<dbReference type="OrthoDB" id="15254at2"/>
<gene>
    <name evidence="1" type="ORF">SAMN06265182_0304</name>
</gene>
<dbReference type="AlphaFoldDB" id="A0A285N116"/>
<sequence length="82" mass="9951">MRITEETKVFHLLEEYPESEEIVRKYFAYFYEKKLEDIALKRLSIKGAFNVLNLPDDKREEFFKEIHEKLGLDVPKTNLERE</sequence>
<evidence type="ECO:0000313" key="1">
    <source>
        <dbReference type="EMBL" id="SNZ03139.1"/>
    </source>
</evidence>
<evidence type="ECO:0000313" key="2">
    <source>
        <dbReference type="Proteomes" id="UP000219036"/>
    </source>
</evidence>